<comment type="caution">
    <text evidence="3">The sequence shown here is derived from an EMBL/GenBank/DDBJ whole genome shotgun (WGS) entry which is preliminary data.</text>
</comment>
<sequence length="286" mass="29601">MCTAPGFDLIESEVKAPENFVFQTMDLIIVKVIDACPATNNAIAAVYIDHAARTIDARELDISSLIILLASFILDSLLIYGIFLLITPDLAMPIRREPILVFWPSDSPLSASGNADEEEHVSDVPSTVALKETSGSHAGPASPADASPPADDCPSTKDCPSTNDLPAPDATVPGENAADAAKKTDDTETTDVGATTLVDALTTDDAAPDAHSDAVVNVKDSPSADDADADISHIPDTLNTDTLSSPLGTIPDATPSSFTPPTPSAPSASATLRSAFIDLVIIATIP</sequence>
<evidence type="ECO:0000256" key="2">
    <source>
        <dbReference type="SAM" id="Phobius"/>
    </source>
</evidence>
<keyword evidence="4" id="KW-1185">Reference proteome</keyword>
<proteinExistence type="predicted"/>
<keyword evidence="2" id="KW-1133">Transmembrane helix</keyword>
<evidence type="ECO:0000313" key="3">
    <source>
        <dbReference type="EMBL" id="TRM55533.1"/>
    </source>
</evidence>
<keyword evidence="2" id="KW-0472">Membrane</keyword>
<dbReference type="Proteomes" id="UP000320762">
    <property type="component" value="Unassembled WGS sequence"/>
</dbReference>
<keyword evidence="2" id="KW-0812">Transmembrane</keyword>
<feature type="region of interest" description="Disordered" evidence="1">
    <location>
        <begin position="131"/>
        <end position="191"/>
    </location>
</feature>
<feature type="non-terminal residue" evidence="3">
    <location>
        <position position="286"/>
    </location>
</feature>
<protein>
    <submittedName>
        <fullName evidence="3">Uncharacterized protein</fullName>
    </submittedName>
</protein>
<feature type="region of interest" description="Disordered" evidence="1">
    <location>
        <begin position="203"/>
        <end position="245"/>
    </location>
</feature>
<evidence type="ECO:0000313" key="4">
    <source>
        <dbReference type="Proteomes" id="UP000320762"/>
    </source>
</evidence>
<feature type="compositionally biased region" description="Low complexity" evidence="1">
    <location>
        <begin position="135"/>
        <end position="153"/>
    </location>
</feature>
<feature type="transmembrane region" description="Helical" evidence="2">
    <location>
        <begin position="62"/>
        <end position="86"/>
    </location>
</feature>
<gene>
    <name evidence="3" type="ORF">BD626DRAFT_637044</name>
</gene>
<dbReference type="EMBL" id="VDMD01000123">
    <property type="protein sequence ID" value="TRM55533.1"/>
    <property type="molecule type" value="Genomic_DNA"/>
</dbReference>
<reference evidence="3 4" key="1">
    <citation type="journal article" date="2019" name="New Phytol.">
        <title>Comparative genomics reveals unique wood-decay strategies and fruiting body development in the Schizophyllaceae.</title>
        <authorList>
            <person name="Almasi E."/>
            <person name="Sahu N."/>
            <person name="Krizsan K."/>
            <person name="Balint B."/>
            <person name="Kovacs G.M."/>
            <person name="Kiss B."/>
            <person name="Cseklye J."/>
            <person name="Drula E."/>
            <person name="Henrissat B."/>
            <person name="Nagy I."/>
            <person name="Chovatia M."/>
            <person name="Adam C."/>
            <person name="LaButti K."/>
            <person name="Lipzen A."/>
            <person name="Riley R."/>
            <person name="Grigoriev I.V."/>
            <person name="Nagy L.G."/>
        </authorList>
    </citation>
    <scope>NUCLEOTIDE SEQUENCE [LARGE SCALE GENOMIC DNA]</scope>
    <source>
        <strain evidence="3 4">NL-1724</strain>
    </source>
</reference>
<accession>A0A550BSL7</accession>
<dbReference type="AlphaFoldDB" id="A0A550BSL7"/>
<organism evidence="3 4">
    <name type="scientific">Schizophyllum amplum</name>
    <dbReference type="NCBI Taxonomy" id="97359"/>
    <lineage>
        <taxon>Eukaryota</taxon>
        <taxon>Fungi</taxon>
        <taxon>Dikarya</taxon>
        <taxon>Basidiomycota</taxon>
        <taxon>Agaricomycotina</taxon>
        <taxon>Agaricomycetes</taxon>
        <taxon>Agaricomycetidae</taxon>
        <taxon>Agaricales</taxon>
        <taxon>Schizophyllaceae</taxon>
        <taxon>Schizophyllum</taxon>
    </lineage>
</organism>
<evidence type="ECO:0000256" key="1">
    <source>
        <dbReference type="SAM" id="MobiDB-lite"/>
    </source>
</evidence>
<name>A0A550BSL7_9AGAR</name>